<dbReference type="NCBIfam" id="NF045579">
    <property type="entry name" value="rhamnoside_JR"/>
    <property type="match status" value="1"/>
</dbReference>
<dbReference type="PANTHER" id="PTHR43817:SF1">
    <property type="entry name" value="HYDROLASE, FAMILY 43, PUTATIVE (AFU_ORTHOLOGUE AFUA_3G01660)-RELATED"/>
    <property type="match status" value="1"/>
</dbReference>
<accession>A0A0Q0X2J0</accession>
<dbReference type="Gene3D" id="2.60.120.260">
    <property type="entry name" value="Galactose-binding domain-like"/>
    <property type="match status" value="2"/>
</dbReference>
<dbReference type="SUPFAM" id="SSF49785">
    <property type="entry name" value="Galactose-binding domain-like"/>
    <property type="match status" value="1"/>
</dbReference>
<sequence length="1071" mass="120920">MNGNMSKVGVTKDLEAMVEAGIGGIILFNVSHRIPEGNIIFNSPEHIEIIGHAAAECERLGLSFGVHNCDGWTSSGGPWVTPEHSMKQVVFSETITDGGHVNLMLKTPSQRGDFYQDIAVLAYPAFASEINDAKLLPKLSSSNTDLNLAVLTNGKIDNRTFLKAEGNTPWIQFSYESPFTLRSLYINFEKAISAKGKVVLQTSKNGIDFNTISELKLLRQGKKEHGIDMSFDGITSRFFRIQSEIALDISEIKLSSTQRFDNMLARTSLFKLENHRIPEIKASNKSMVVQKKDIINLTNAMTKNGQLTTQLPEGKWSIMRFGYTITGAVNSPASDAGRGWEVDKMNRESFKTFYDGYVKNVIDISKPVAPNALQYIEIDSYEVGGQNWTKGYENQFNSELGYNILDYLPLYAGRYINDAETTERILWDIRNFNSKMMTDNYFEYFTELCHKDGLISYIEPYSFNASFNELDAARKVDIPMGEFWMHQRYQTETAVSGARIYGKNIISAESFSARPEVNWKGHPGSLKLTGDKAWTLGINEFMFHRYAHQANTNVAPGMTMSQWGSHIDRTQTWWDNAGKSWFKYLARGQFMLRQGTPVSRVLTFVGDGSPNSIVKRNALKLPNHINFDCVNTDALLNRVTSTNGKLVFPDGLTYDVLQLFNTKEIYLSTLKRIAELSKQGVVIIGEKPKELGGFKITEEDKKAFTNLVGIIWNSPSTYVEITDWDALFKKHNIPIDLLIEDGEDINYIHRKTAEKDIYFFFNPDTTTTKRTYRCTFNVNGKIPELWNQMTGKITKLSAFEHENGKTFVDITLPAEGSTFIVFREISNGINSIQPNSIKAYSNIKSTLSNKNAIQFEINKNGTYDFLLKDGNSKTISIKDLPKALDISKDWEVTFPDIKFKDNAFSFSNLIDWTTHKGEVIKYYSGTATYVKTFNIKDEMLAKGQKITIDLGQVNIAAKVVLNDTNLGVLWKAPFIIDATSALKKGENTIKIEITNQWTNRLIGDENYPNISGYELSMDKMPDWYINNKPANLGERSTFTVYPFYEQGDELLPAGLIGPIRIIPSVIQLLEP</sequence>
<dbReference type="EMBL" id="LCTZ01000002">
    <property type="protein sequence ID" value="KQC31816.1"/>
    <property type="molecule type" value="Genomic_DNA"/>
</dbReference>
<reference evidence="3 4" key="1">
    <citation type="submission" date="2015-04" db="EMBL/GenBank/DDBJ databases">
        <title>Complete genome of flavobacterium.</title>
        <authorList>
            <person name="Kwon Y.M."/>
            <person name="Kim S.-J."/>
        </authorList>
    </citation>
    <scope>NUCLEOTIDE SEQUENCE [LARGE SCALE GENOMIC DNA]</scope>
    <source>
        <strain evidence="3 4">DK169</strain>
    </source>
</reference>
<evidence type="ECO:0000256" key="2">
    <source>
        <dbReference type="ARBA" id="ARBA00022801"/>
    </source>
</evidence>
<evidence type="ECO:0008006" key="5">
    <source>
        <dbReference type="Google" id="ProtNLM"/>
    </source>
</evidence>
<dbReference type="Pfam" id="PF17132">
    <property type="entry name" value="Glyco_hydro_106"/>
    <property type="match status" value="1"/>
</dbReference>
<organism evidence="3 4">
    <name type="scientific">Flagellimonas eckloniae</name>
    <dbReference type="NCBI Taxonomy" id="346185"/>
    <lineage>
        <taxon>Bacteria</taxon>
        <taxon>Pseudomonadati</taxon>
        <taxon>Bacteroidota</taxon>
        <taxon>Flavobacteriia</taxon>
        <taxon>Flavobacteriales</taxon>
        <taxon>Flavobacteriaceae</taxon>
        <taxon>Flagellimonas</taxon>
    </lineage>
</organism>
<dbReference type="AlphaFoldDB" id="A0A0Q0X2J0"/>
<dbReference type="PATRIC" id="fig|1547436.3.peg.3423"/>
<dbReference type="PANTHER" id="PTHR43817">
    <property type="entry name" value="GLYCOSYL HYDROLASE"/>
    <property type="match status" value="1"/>
</dbReference>
<keyword evidence="1" id="KW-0732">Signal</keyword>
<evidence type="ECO:0000256" key="1">
    <source>
        <dbReference type="ARBA" id="ARBA00022729"/>
    </source>
</evidence>
<evidence type="ECO:0000313" key="3">
    <source>
        <dbReference type="EMBL" id="KQC31816.1"/>
    </source>
</evidence>
<name>A0A0Q0X2J0_9FLAO</name>
<dbReference type="InterPro" id="IPR008979">
    <property type="entry name" value="Galactose-bd-like_sf"/>
</dbReference>
<dbReference type="Proteomes" id="UP000050827">
    <property type="component" value="Unassembled WGS sequence"/>
</dbReference>
<dbReference type="GO" id="GO:0016787">
    <property type="term" value="F:hydrolase activity"/>
    <property type="evidence" value="ECO:0007669"/>
    <property type="project" value="UniProtKB-KW"/>
</dbReference>
<protein>
    <recommendedName>
        <fullName evidence="5">Glycosyl hydrolases family 2 sugar binding domain-containing protein</fullName>
    </recommendedName>
</protein>
<evidence type="ECO:0000313" key="4">
    <source>
        <dbReference type="Proteomes" id="UP000050827"/>
    </source>
</evidence>
<comment type="caution">
    <text evidence="3">The sequence shown here is derived from an EMBL/GenBank/DDBJ whole genome shotgun (WGS) entry which is preliminary data.</text>
</comment>
<dbReference type="STRING" id="346185.AAY42_16610"/>
<keyword evidence="4" id="KW-1185">Reference proteome</keyword>
<gene>
    <name evidence="3" type="ORF">AAY42_16610</name>
</gene>
<proteinExistence type="predicted"/>
<keyword evidence="2" id="KW-0378">Hydrolase</keyword>